<sequence length="105" mass="11914">MVSSYKACTAVTCVFCLTVCIVDSCQIGPDKPCKFGKKNYKSGFVTLVPGKDDRRCGVYFCNRMEFEFVRNDFFFEGQCCISIVRAKVNDKAKYWCKPSEEVIDG</sequence>
<gene>
    <name evidence="2" type="ORF">PoB_006619800</name>
</gene>
<evidence type="ECO:0000256" key="1">
    <source>
        <dbReference type="SAM" id="SignalP"/>
    </source>
</evidence>
<dbReference type="AlphaFoldDB" id="A0AAV4D6B5"/>
<dbReference type="Proteomes" id="UP000735302">
    <property type="component" value="Unassembled WGS sequence"/>
</dbReference>
<evidence type="ECO:0000313" key="3">
    <source>
        <dbReference type="Proteomes" id="UP000735302"/>
    </source>
</evidence>
<keyword evidence="3" id="KW-1185">Reference proteome</keyword>
<organism evidence="2 3">
    <name type="scientific">Plakobranchus ocellatus</name>
    <dbReference type="NCBI Taxonomy" id="259542"/>
    <lineage>
        <taxon>Eukaryota</taxon>
        <taxon>Metazoa</taxon>
        <taxon>Spiralia</taxon>
        <taxon>Lophotrochozoa</taxon>
        <taxon>Mollusca</taxon>
        <taxon>Gastropoda</taxon>
        <taxon>Heterobranchia</taxon>
        <taxon>Euthyneura</taxon>
        <taxon>Panpulmonata</taxon>
        <taxon>Sacoglossa</taxon>
        <taxon>Placobranchoidea</taxon>
        <taxon>Plakobranchidae</taxon>
        <taxon>Plakobranchus</taxon>
    </lineage>
</organism>
<evidence type="ECO:0000313" key="2">
    <source>
        <dbReference type="EMBL" id="GFO39693.1"/>
    </source>
</evidence>
<proteinExistence type="predicted"/>
<accession>A0AAV4D6B5</accession>
<dbReference type="EMBL" id="BLXT01007506">
    <property type="protein sequence ID" value="GFO39693.1"/>
    <property type="molecule type" value="Genomic_DNA"/>
</dbReference>
<comment type="caution">
    <text evidence="2">The sequence shown here is derived from an EMBL/GenBank/DDBJ whole genome shotgun (WGS) entry which is preliminary data.</text>
</comment>
<protein>
    <submittedName>
        <fullName evidence="2">Uncharacterized protein</fullName>
    </submittedName>
</protein>
<feature type="chain" id="PRO_5043405427" evidence="1">
    <location>
        <begin position="25"/>
        <end position="105"/>
    </location>
</feature>
<reference evidence="2 3" key="1">
    <citation type="journal article" date="2021" name="Elife">
        <title>Chloroplast acquisition without the gene transfer in kleptoplastic sea slugs, Plakobranchus ocellatus.</title>
        <authorList>
            <person name="Maeda T."/>
            <person name="Takahashi S."/>
            <person name="Yoshida T."/>
            <person name="Shimamura S."/>
            <person name="Takaki Y."/>
            <person name="Nagai Y."/>
            <person name="Toyoda A."/>
            <person name="Suzuki Y."/>
            <person name="Arimoto A."/>
            <person name="Ishii H."/>
            <person name="Satoh N."/>
            <person name="Nishiyama T."/>
            <person name="Hasebe M."/>
            <person name="Maruyama T."/>
            <person name="Minagawa J."/>
            <person name="Obokata J."/>
            <person name="Shigenobu S."/>
        </authorList>
    </citation>
    <scope>NUCLEOTIDE SEQUENCE [LARGE SCALE GENOMIC DNA]</scope>
</reference>
<name>A0AAV4D6B5_9GAST</name>
<keyword evidence="1" id="KW-0732">Signal</keyword>
<feature type="signal peptide" evidence="1">
    <location>
        <begin position="1"/>
        <end position="24"/>
    </location>
</feature>